<dbReference type="EMBL" id="SMFO01000007">
    <property type="protein sequence ID" value="TDE03510.1"/>
    <property type="molecule type" value="Genomic_DNA"/>
</dbReference>
<evidence type="ECO:0000313" key="8">
    <source>
        <dbReference type="EMBL" id="TDE03510.1"/>
    </source>
</evidence>
<dbReference type="Gene3D" id="1.10.287.130">
    <property type="match status" value="1"/>
</dbReference>
<keyword evidence="9" id="KW-1185">Reference proteome</keyword>
<dbReference type="InterPro" id="IPR013655">
    <property type="entry name" value="PAS_fold_3"/>
</dbReference>
<dbReference type="Pfam" id="PF00512">
    <property type="entry name" value="HisKA"/>
    <property type="match status" value="1"/>
</dbReference>
<dbReference type="PANTHER" id="PTHR43304">
    <property type="entry name" value="PHYTOCHROME-LIKE PROTEIN CPH1"/>
    <property type="match status" value="1"/>
</dbReference>
<dbReference type="PRINTS" id="PR00344">
    <property type="entry name" value="BCTRLSENSOR"/>
</dbReference>
<sequence length="597" mass="67983">MKLLKLYKSPEIFKIALIIAIVVVGYIASVFYGQMKNLDSSVELITNSTKTQLELEKILSIITMYESNLRGYYITKDEAYLKDRFLRRGEIDENIKKIKILVANNPSLIEDVDLLNTLVDRRFNLFRETLLMAKSNKADTATFNAKIKQSSEFTMAMKDFVYKTINTEGAKIKAHNLNHQFDLRDSIISAFLLVLLSLLILLLSFNKINVDVIELKKTNDELQFLYLSFNKAEKIAGFGHWKVNTVTGVYTFSDNFYRLFGVEPNAFEPTFDNVAKFIHPDDLDYVIKSHKGSLISHDSTVITYRIILDNGETRYIDSVGSFTQNSKGEVVKTGVSHDLTEVYKKTLKLEENNFELKSINEELESFNNIVSHDLQEPLRKIQMFISRIVDTNNETISEQGKIYLSKIRISANKMQSLLIDLVDYSRAIKGDKEVKQIINLNDVVNQVLEDLSSNIEEEKAVITAGVLPEINGVSFQIEQLLVNLIVNALKYSKDDIPPEISINREDIGPDEVFEGKLILDHDYYKIVIKDNGIGFKQEYAEKIFVLFQRLETDSKYSGTGVGLAICKKIVDSHKGYIKAQSEPNIGTTFSIFLPKVV</sequence>
<keyword evidence="3" id="KW-0597">Phosphoprotein</keyword>
<feature type="transmembrane region" description="Helical" evidence="6">
    <location>
        <begin position="187"/>
        <end position="205"/>
    </location>
</feature>
<feature type="domain" description="Histidine kinase" evidence="7">
    <location>
        <begin position="369"/>
        <end position="597"/>
    </location>
</feature>
<evidence type="ECO:0000256" key="5">
    <source>
        <dbReference type="ARBA" id="ARBA00022777"/>
    </source>
</evidence>
<dbReference type="RefSeq" id="WP_132111217.1">
    <property type="nucleotide sequence ID" value="NZ_SMFO01000007.1"/>
</dbReference>
<comment type="caution">
    <text evidence="8">The sequence shown here is derived from an EMBL/GenBank/DDBJ whole genome shotgun (WGS) entry which is preliminary data.</text>
</comment>
<dbReference type="Pfam" id="PF08447">
    <property type="entry name" value="PAS_3"/>
    <property type="match status" value="1"/>
</dbReference>
<keyword evidence="4" id="KW-0808">Transferase</keyword>
<dbReference type="PROSITE" id="PS50109">
    <property type="entry name" value="HIS_KIN"/>
    <property type="match status" value="1"/>
</dbReference>
<name>A0A4R5CVM7_9FLAO</name>
<dbReference type="InterPro" id="IPR007891">
    <property type="entry name" value="CHASE3"/>
</dbReference>
<keyword evidence="6" id="KW-1133">Transmembrane helix</keyword>
<dbReference type="CDD" id="cd00082">
    <property type="entry name" value="HisKA"/>
    <property type="match status" value="1"/>
</dbReference>
<dbReference type="Proteomes" id="UP000294597">
    <property type="component" value="Unassembled WGS sequence"/>
</dbReference>
<dbReference type="Pfam" id="PF05227">
    <property type="entry name" value="CHASE3"/>
    <property type="match status" value="1"/>
</dbReference>
<dbReference type="SUPFAM" id="SSF47384">
    <property type="entry name" value="Homodimeric domain of signal transducing histidine kinase"/>
    <property type="match status" value="1"/>
</dbReference>
<reference evidence="8 9" key="1">
    <citation type="submission" date="2019-03" db="EMBL/GenBank/DDBJ databases">
        <title>Flavobacterium TSA-D2 sp. nov., isolated from arctic soil.</title>
        <authorList>
            <person name="Chaudhary D.K."/>
        </authorList>
    </citation>
    <scope>NUCLEOTIDE SEQUENCE [LARGE SCALE GENOMIC DNA]</scope>
    <source>
        <strain evidence="8 9">TSA-D2</strain>
    </source>
</reference>
<dbReference type="SUPFAM" id="SSF55785">
    <property type="entry name" value="PYP-like sensor domain (PAS domain)"/>
    <property type="match status" value="1"/>
</dbReference>
<dbReference type="SUPFAM" id="SSF55874">
    <property type="entry name" value="ATPase domain of HSP90 chaperone/DNA topoisomerase II/histidine kinase"/>
    <property type="match status" value="1"/>
</dbReference>
<dbReference type="InterPro" id="IPR004358">
    <property type="entry name" value="Sig_transdc_His_kin-like_C"/>
</dbReference>
<dbReference type="InterPro" id="IPR003594">
    <property type="entry name" value="HATPase_dom"/>
</dbReference>
<evidence type="ECO:0000313" key="9">
    <source>
        <dbReference type="Proteomes" id="UP000294597"/>
    </source>
</evidence>
<evidence type="ECO:0000256" key="4">
    <source>
        <dbReference type="ARBA" id="ARBA00022679"/>
    </source>
</evidence>
<dbReference type="InterPro" id="IPR005467">
    <property type="entry name" value="His_kinase_dom"/>
</dbReference>
<keyword evidence="5" id="KW-0418">Kinase</keyword>
<dbReference type="GO" id="GO:0000155">
    <property type="term" value="F:phosphorelay sensor kinase activity"/>
    <property type="evidence" value="ECO:0007669"/>
    <property type="project" value="InterPro"/>
</dbReference>
<organism evidence="8 9">
    <name type="scientific">Flavobacterium hiemivividum</name>
    <dbReference type="NCBI Taxonomy" id="2541734"/>
    <lineage>
        <taxon>Bacteria</taxon>
        <taxon>Pseudomonadati</taxon>
        <taxon>Bacteroidota</taxon>
        <taxon>Flavobacteriia</taxon>
        <taxon>Flavobacteriales</taxon>
        <taxon>Flavobacteriaceae</taxon>
        <taxon>Flavobacterium</taxon>
    </lineage>
</organism>
<keyword evidence="6" id="KW-0472">Membrane</keyword>
<dbReference type="InterPro" id="IPR052162">
    <property type="entry name" value="Sensor_kinase/Photoreceptor"/>
</dbReference>
<dbReference type="InterPro" id="IPR036890">
    <property type="entry name" value="HATPase_C_sf"/>
</dbReference>
<comment type="catalytic activity">
    <reaction evidence="1">
        <text>ATP + protein L-histidine = ADP + protein N-phospho-L-histidine.</text>
        <dbReference type="EC" id="2.7.13.3"/>
    </reaction>
</comment>
<protein>
    <recommendedName>
        <fullName evidence="2">histidine kinase</fullName>
        <ecNumber evidence="2">2.7.13.3</ecNumber>
    </recommendedName>
</protein>
<evidence type="ECO:0000256" key="2">
    <source>
        <dbReference type="ARBA" id="ARBA00012438"/>
    </source>
</evidence>
<dbReference type="InterPro" id="IPR036097">
    <property type="entry name" value="HisK_dim/P_sf"/>
</dbReference>
<evidence type="ECO:0000256" key="1">
    <source>
        <dbReference type="ARBA" id="ARBA00000085"/>
    </source>
</evidence>
<dbReference type="SMART" id="SM00387">
    <property type="entry name" value="HATPase_c"/>
    <property type="match status" value="1"/>
</dbReference>
<dbReference type="InterPro" id="IPR003661">
    <property type="entry name" value="HisK_dim/P_dom"/>
</dbReference>
<gene>
    <name evidence="8" type="ORF">E0F98_10560</name>
</gene>
<dbReference type="Pfam" id="PF02518">
    <property type="entry name" value="HATPase_c"/>
    <property type="match status" value="1"/>
</dbReference>
<evidence type="ECO:0000256" key="3">
    <source>
        <dbReference type="ARBA" id="ARBA00022553"/>
    </source>
</evidence>
<accession>A0A4R5CVM7</accession>
<dbReference type="InterPro" id="IPR035965">
    <property type="entry name" value="PAS-like_dom_sf"/>
</dbReference>
<dbReference type="Gene3D" id="3.30.565.10">
    <property type="entry name" value="Histidine kinase-like ATPase, C-terminal domain"/>
    <property type="match status" value="1"/>
</dbReference>
<dbReference type="AlphaFoldDB" id="A0A4R5CVM7"/>
<dbReference type="Gene3D" id="3.30.450.20">
    <property type="entry name" value="PAS domain"/>
    <property type="match status" value="1"/>
</dbReference>
<proteinExistence type="predicted"/>
<evidence type="ECO:0000259" key="7">
    <source>
        <dbReference type="PROSITE" id="PS50109"/>
    </source>
</evidence>
<dbReference type="EC" id="2.7.13.3" evidence="2"/>
<feature type="transmembrane region" description="Helical" evidence="6">
    <location>
        <begin position="12"/>
        <end position="32"/>
    </location>
</feature>
<dbReference type="PANTHER" id="PTHR43304:SF1">
    <property type="entry name" value="PAC DOMAIN-CONTAINING PROTEIN"/>
    <property type="match status" value="1"/>
</dbReference>
<keyword evidence="6" id="KW-0812">Transmembrane</keyword>
<evidence type="ECO:0000256" key="6">
    <source>
        <dbReference type="SAM" id="Phobius"/>
    </source>
</evidence>